<dbReference type="Proteomes" id="UP000214760">
    <property type="component" value="Unassembled WGS sequence"/>
</dbReference>
<evidence type="ECO:0000313" key="2">
    <source>
        <dbReference type="EMBL" id="SES88794.1"/>
    </source>
</evidence>
<organism evidence="3 5">
    <name type="scientific">[Clostridium] aminophilum</name>
    <dbReference type="NCBI Taxonomy" id="1526"/>
    <lineage>
        <taxon>Bacteria</taxon>
        <taxon>Bacillati</taxon>
        <taxon>Bacillota</taxon>
        <taxon>Clostridia</taxon>
        <taxon>Lachnospirales</taxon>
        <taxon>Lachnospiraceae</taxon>
    </lineage>
</organism>
<evidence type="ECO:0000313" key="4">
    <source>
        <dbReference type="Proteomes" id="UP000199820"/>
    </source>
</evidence>
<reference evidence="4 5" key="1">
    <citation type="submission" date="2016-10" db="EMBL/GenBank/DDBJ databases">
        <authorList>
            <person name="de Groot N.N."/>
        </authorList>
    </citation>
    <scope>NUCLEOTIDE SEQUENCE [LARGE SCALE GENOMIC DNA]</scope>
    <source>
        <strain evidence="3 5">F</strain>
        <strain evidence="2 4">KH1P1</strain>
    </source>
</reference>
<dbReference type="STRING" id="1526.SAMN02910262_00125"/>
<dbReference type="AlphaFoldDB" id="A0A1I6IAN7"/>
<feature type="region of interest" description="Disordered" evidence="1">
    <location>
        <begin position="1"/>
        <end position="56"/>
    </location>
</feature>
<protein>
    <recommendedName>
        <fullName evidence="6">Bacteriocin-type signal sequence-containing protein</fullName>
    </recommendedName>
</protein>
<feature type="compositionally biased region" description="Acidic residues" evidence="1">
    <location>
        <begin position="26"/>
        <end position="36"/>
    </location>
</feature>
<dbReference type="RefSeq" id="WP_154661354.1">
    <property type="nucleotide sequence ID" value="NZ_FOIL01000001.1"/>
</dbReference>
<evidence type="ECO:0000313" key="3">
    <source>
        <dbReference type="EMBL" id="SFR63753.1"/>
    </source>
</evidence>
<dbReference type="EMBL" id="FOIL01000001">
    <property type="protein sequence ID" value="SES88794.1"/>
    <property type="molecule type" value="Genomic_DNA"/>
</dbReference>
<dbReference type="Proteomes" id="UP000199820">
    <property type="component" value="Unassembled WGS sequence"/>
</dbReference>
<evidence type="ECO:0000256" key="1">
    <source>
        <dbReference type="SAM" id="MobiDB-lite"/>
    </source>
</evidence>
<proteinExistence type="predicted"/>
<dbReference type="EMBL" id="FOZC01000001">
    <property type="protein sequence ID" value="SFR63753.1"/>
    <property type="molecule type" value="Genomic_DNA"/>
</dbReference>
<feature type="compositionally biased region" description="Basic and acidic residues" evidence="1">
    <location>
        <begin position="1"/>
        <end position="21"/>
    </location>
</feature>
<sequence length="56" mass="6273">MGKEENKEVKETAEVTEDVKENTISQDEDVNDEELEAASGGFNTLSGIRDKNRTDR</sequence>
<keyword evidence="4" id="KW-1185">Reference proteome</keyword>
<gene>
    <name evidence="3" type="ORF">SAMN02910262_00125</name>
    <name evidence="2" type="ORF">SAMN04487771_100180</name>
</gene>
<evidence type="ECO:0000313" key="5">
    <source>
        <dbReference type="Proteomes" id="UP000214760"/>
    </source>
</evidence>
<accession>A0A1I6IAN7</accession>
<name>A0A1I6IAN7_9FIRM</name>
<evidence type="ECO:0008006" key="6">
    <source>
        <dbReference type="Google" id="ProtNLM"/>
    </source>
</evidence>